<dbReference type="PANTHER" id="PTHR43181:SF1">
    <property type="entry name" value="2-C-METHYL-D-ERYTHRITOL 2,4-CYCLODIPHOSPHATE SYNTHASE, CHLOROPLASTIC"/>
    <property type="match status" value="1"/>
</dbReference>
<dbReference type="PROSITE" id="PS01350">
    <property type="entry name" value="ISPF"/>
    <property type="match status" value="1"/>
</dbReference>
<organism evidence="9">
    <name type="scientific">bioreactor metagenome</name>
    <dbReference type="NCBI Taxonomy" id="1076179"/>
    <lineage>
        <taxon>unclassified sequences</taxon>
        <taxon>metagenomes</taxon>
        <taxon>ecological metagenomes</taxon>
    </lineage>
</organism>
<name>A0A644XZD0_9ZZZZ</name>
<reference evidence="9" key="1">
    <citation type="submission" date="2019-08" db="EMBL/GenBank/DDBJ databases">
        <authorList>
            <person name="Kucharzyk K."/>
            <person name="Murdoch R.W."/>
            <person name="Higgins S."/>
            <person name="Loffler F."/>
        </authorList>
    </citation>
    <scope>NUCLEOTIDE SEQUENCE</scope>
</reference>
<sequence length="161" mass="17248">MFRVGNGYDVHKLGEGRKLILGGVEIPFEKGLLGHSDADVLVHAIIDALLGACGERDIGTLFPDTDSAYKDISSLILLERAAEEVEKSGYRVSNIDSIIVAQKPKLSPFIDDMKNNIAAVMDIEAGRINIKATTSEGLGFTGTGEGMAAYAVACLYSNEER</sequence>
<dbReference type="Gene3D" id="3.30.1330.50">
    <property type="entry name" value="2-C-methyl-D-erythritol 2,4-cyclodiphosphate synthase"/>
    <property type="match status" value="1"/>
</dbReference>
<keyword evidence="7 9" id="KW-0456">Lyase</keyword>
<dbReference type="EC" id="4.6.1.12" evidence="4"/>
<evidence type="ECO:0000313" key="9">
    <source>
        <dbReference type="EMBL" id="MPM21257.1"/>
    </source>
</evidence>
<evidence type="ECO:0000259" key="8">
    <source>
        <dbReference type="Pfam" id="PF02542"/>
    </source>
</evidence>
<dbReference type="GO" id="GO:0016114">
    <property type="term" value="P:terpenoid biosynthetic process"/>
    <property type="evidence" value="ECO:0007669"/>
    <property type="project" value="InterPro"/>
</dbReference>
<comment type="pathway">
    <text evidence="3">Isoprenoid biosynthesis; isopentenyl diphosphate biosynthesis via DXP pathway; isopentenyl diphosphate from 1-deoxy-D-xylulose 5-phosphate: step 4/6.</text>
</comment>
<keyword evidence="6" id="KW-0414">Isoprene biosynthesis</keyword>
<dbReference type="UniPathway" id="UPA00056">
    <property type="reaction ID" value="UER00095"/>
</dbReference>
<dbReference type="GO" id="GO:0019288">
    <property type="term" value="P:isopentenyl diphosphate biosynthetic process, methylerythritol 4-phosphate pathway"/>
    <property type="evidence" value="ECO:0007669"/>
    <property type="project" value="UniProtKB-UniPathway"/>
</dbReference>
<evidence type="ECO:0000256" key="7">
    <source>
        <dbReference type="ARBA" id="ARBA00023239"/>
    </source>
</evidence>
<dbReference type="Pfam" id="PF02542">
    <property type="entry name" value="YgbB"/>
    <property type="match status" value="1"/>
</dbReference>
<dbReference type="AlphaFoldDB" id="A0A644XZD0"/>
<dbReference type="FunFam" id="3.30.1330.50:FF:000001">
    <property type="entry name" value="2-C-methyl-D-erythritol 2,4-cyclodiphosphate synthase"/>
    <property type="match status" value="1"/>
</dbReference>
<comment type="cofactor">
    <cofactor evidence="2">
        <name>a divalent metal cation</name>
        <dbReference type="ChEBI" id="CHEBI:60240"/>
    </cofactor>
</comment>
<evidence type="ECO:0000256" key="4">
    <source>
        <dbReference type="ARBA" id="ARBA00012579"/>
    </source>
</evidence>
<dbReference type="GO" id="GO:0008685">
    <property type="term" value="F:2-C-methyl-D-erythritol 2,4-cyclodiphosphate synthase activity"/>
    <property type="evidence" value="ECO:0007669"/>
    <property type="project" value="UniProtKB-EC"/>
</dbReference>
<comment type="catalytic activity">
    <reaction evidence="1">
        <text>4-CDP-2-C-methyl-D-erythritol 2-phosphate = 2-C-methyl-D-erythritol 2,4-cyclic diphosphate + CMP</text>
        <dbReference type="Rhea" id="RHEA:23864"/>
        <dbReference type="ChEBI" id="CHEBI:57919"/>
        <dbReference type="ChEBI" id="CHEBI:58483"/>
        <dbReference type="ChEBI" id="CHEBI:60377"/>
        <dbReference type="EC" id="4.6.1.12"/>
    </reaction>
</comment>
<dbReference type="NCBIfam" id="TIGR00151">
    <property type="entry name" value="ispF"/>
    <property type="match status" value="1"/>
</dbReference>
<dbReference type="HAMAP" id="MF_00107">
    <property type="entry name" value="IspF"/>
    <property type="match status" value="1"/>
</dbReference>
<gene>
    <name evidence="9" type="primary">ispF_11</name>
    <name evidence="9" type="ORF">SDC9_67701</name>
</gene>
<evidence type="ECO:0000256" key="1">
    <source>
        <dbReference type="ARBA" id="ARBA00000200"/>
    </source>
</evidence>
<dbReference type="InterPro" id="IPR020555">
    <property type="entry name" value="MECDP_synthase_CS"/>
</dbReference>
<protein>
    <recommendedName>
        <fullName evidence="4">2-C-methyl-D-erythritol 2,4-cyclodiphosphate synthase</fullName>
        <ecNumber evidence="4">4.6.1.12</ecNumber>
    </recommendedName>
</protein>
<dbReference type="PANTHER" id="PTHR43181">
    <property type="entry name" value="2-C-METHYL-D-ERYTHRITOL 2,4-CYCLODIPHOSPHATE SYNTHASE, CHLOROPLASTIC"/>
    <property type="match status" value="1"/>
</dbReference>
<evidence type="ECO:0000256" key="5">
    <source>
        <dbReference type="ARBA" id="ARBA00022723"/>
    </source>
</evidence>
<dbReference type="GO" id="GO:0046872">
    <property type="term" value="F:metal ion binding"/>
    <property type="evidence" value="ECO:0007669"/>
    <property type="project" value="UniProtKB-KW"/>
</dbReference>
<keyword evidence="5" id="KW-0479">Metal-binding</keyword>
<feature type="domain" description="2-C-methyl-D-erythritol 2,4-cyclodiphosphate synthase" evidence="8">
    <location>
        <begin position="2"/>
        <end position="155"/>
    </location>
</feature>
<dbReference type="SUPFAM" id="SSF69765">
    <property type="entry name" value="IpsF-like"/>
    <property type="match status" value="1"/>
</dbReference>
<dbReference type="EMBL" id="VSSQ01003554">
    <property type="protein sequence ID" value="MPM21257.1"/>
    <property type="molecule type" value="Genomic_DNA"/>
</dbReference>
<dbReference type="CDD" id="cd00554">
    <property type="entry name" value="MECDP_synthase"/>
    <property type="match status" value="1"/>
</dbReference>
<proteinExistence type="inferred from homology"/>
<dbReference type="InterPro" id="IPR036571">
    <property type="entry name" value="MECDP_synthase_sf"/>
</dbReference>
<dbReference type="InterPro" id="IPR003526">
    <property type="entry name" value="MECDP_synthase"/>
</dbReference>
<evidence type="ECO:0000256" key="2">
    <source>
        <dbReference type="ARBA" id="ARBA00001968"/>
    </source>
</evidence>
<comment type="caution">
    <text evidence="9">The sequence shown here is derived from an EMBL/GenBank/DDBJ whole genome shotgun (WGS) entry which is preliminary data.</text>
</comment>
<evidence type="ECO:0000256" key="6">
    <source>
        <dbReference type="ARBA" id="ARBA00023229"/>
    </source>
</evidence>
<accession>A0A644XZD0</accession>
<evidence type="ECO:0000256" key="3">
    <source>
        <dbReference type="ARBA" id="ARBA00004709"/>
    </source>
</evidence>